<dbReference type="Proteomes" id="UP001063166">
    <property type="component" value="Unassembled WGS sequence"/>
</dbReference>
<evidence type="ECO:0000313" key="9">
    <source>
        <dbReference type="Proteomes" id="UP001063166"/>
    </source>
</evidence>
<dbReference type="OrthoDB" id="248779at2759"/>
<dbReference type="FunFam" id="3.40.1340.10:FF:000001">
    <property type="entry name" value="DNA-directed RNA polymerases I, II, and III subunit RPABC1"/>
    <property type="match status" value="1"/>
</dbReference>
<dbReference type="Gene3D" id="3.90.940.20">
    <property type="entry name" value="RPB5-like RNA polymerase subunit"/>
    <property type="match status" value="1"/>
</dbReference>
<organism evidence="8 9">
    <name type="scientific">Lyophyllum shimeji</name>
    <name type="common">Hon-shimeji</name>
    <name type="synonym">Tricholoma shimeji</name>
    <dbReference type="NCBI Taxonomy" id="47721"/>
    <lineage>
        <taxon>Eukaryota</taxon>
        <taxon>Fungi</taxon>
        <taxon>Dikarya</taxon>
        <taxon>Basidiomycota</taxon>
        <taxon>Agaricomycotina</taxon>
        <taxon>Agaricomycetes</taxon>
        <taxon>Agaricomycetidae</taxon>
        <taxon>Agaricales</taxon>
        <taxon>Tricholomatineae</taxon>
        <taxon>Lyophyllaceae</taxon>
        <taxon>Lyophyllum</taxon>
    </lineage>
</organism>
<evidence type="ECO:0000313" key="8">
    <source>
        <dbReference type="EMBL" id="GLB40504.1"/>
    </source>
</evidence>
<evidence type="ECO:0000256" key="1">
    <source>
        <dbReference type="ARBA" id="ARBA00004123"/>
    </source>
</evidence>
<comment type="similarity">
    <text evidence="5">Belongs to the archaeal Rpo5/eukaryotic RPB5 RNA polymerase subunit family.</text>
</comment>
<evidence type="ECO:0000259" key="6">
    <source>
        <dbReference type="Pfam" id="PF01191"/>
    </source>
</evidence>
<protein>
    <recommendedName>
        <fullName evidence="2">DNA-directed RNA polymerases I, II, and III subunit RPABC1</fullName>
    </recommendedName>
</protein>
<dbReference type="InterPro" id="IPR036710">
    <property type="entry name" value="RNA_pol_Rpb5_N_sf"/>
</dbReference>
<dbReference type="GO" id="GO:0042797">
    <property type="term" value="P:tRNA transcription by RNA polymerase III"/>
    <property type="evidence" value="ECO:0007669"/>
    <property type="project" value="TreeGrafter"/>
</dbReference>
<gene>
    <name evidence="8" type="primary">RPB5</name>
    <name evidence="8" type="ORF">LshimejAT787_0803750</name>
</gene>
<reference evidence="8" key="1">
    <citation type="submission" date="2022-07" db="EMBL/GenBank/DDBJ databases">
        <title>The genome of Lyophyllum shimeji provides insight into the initial evolution of ectomycorrhizal fungal genome.</title>
        <authorList>
            <person name="Kobayashi Y."/>
            <person name="Shibata T."/>
            <person name="Hirakawa H."/>
            <person name="Shigenobu S."/>
            <person name="Nishiyama T."/>
            <person name="Yamada A."/>
            <person name="Hasebe M."/>
            <person name="Kawaguchi M."/>
        </authorList>
    </citation>
    <scope>NUCLEOTIDE SEQUENCE</scope>
    <source>
        <strain evidence="8">AT787</strain>
    </source>
</reference>
<dbReference type="GO" id="GO:0005736">
    <property type="term" value="C:RNA polymerase I complex"/>
    <property type="evidence" value="ECO:0007669"/>
    <property type="project" value="TreeGrafter"/>
</dbReference>
<accession>A0A9P3PS16</accession>
<dbReference type="GO" id="GO:0003677">
    <property type="term" value="F:DNA binding"/>
    <property type="evidence" value="ECO:0007669"/>
    <property type="project" value="InterPro"/>
</dbReference>
<dbReference type="GO" id="GO:0005665">
    <property type="term" value="C:RNA polymerase II, core complex"/>
    <property type="evidence" value="ECO:0007669"/>
    <property type="project" value="TreeGrafter"/>
</dbReference>
<keyword evidence="9" id="KW-1185">Reference proteome</keyword>
<dbReference type="GO" id="GO:0006362">
    <property type="term" value="P:transcription elongation by RNA polymerase I"/>
    <property type="evidence" value="ECO:0007669"/>
    <property type="project" value="TreeGrafter"/>
</dbReference>
<dbReference type="EMBL" id="BRPK01000008">
    <property type="protein sequence ID" value="GLB40504.1"/>
    <property type="molecule type" value="Genomic_DNA"/>
</dbReference>
<dbReference type="GO" id="GO:0006366">
    <property type="term" value="P:transcription by RNA polymerase II"/>
    <property type="evidence" value="ECO:0007669"/>
    <property type="project" value="TreeGrafter"/>
</dbReference>
<feature type="domain" description="RNA polymerase Rpb5 N-terminal" evidence="7">
    <location>
        <begin position="5"/>
        <end position="89"/>
    </location>
</feature>
<dbReference type="SUPFAM" id="SSF53036">
    <property type="entry name" value="Eukaryotic RPB5 N-terminal domain"/>
    <property type="match status" value="1"/>
</dbReference>
<dbReference type="SUPFAM" id="SSF55287">
    <property type="entry name" value="RPB5-like RNA polymerase subunit"/>
    <property type="match status" value="1"/>
</dbReference>
<dbReference type="GO" id="GO:0005666">
    <property type="term" value="C:RNA polymerase III complex"/>
    <property type="evidence" value="ECO:0007669"/>
    <property type="project" value="TreeGrafter"/>
</dbReference>
<dbReference type="InterPro" id="IPR014381">
    <property type="entry name" value="Arch_Rpo5/euc_Rpb5"/>
</dbReference>
<dbReference type="Pfam" id="PF01191">
    <property type="entry name" value="RNA_pol_Rpb5_C"/>
    <property type="match status" value="1"/>
</dbReference>
<dbReference type="InterPro" id="IPR000783">
    <property type="entry name" value="RNA_pol_subH/Rpb5_C"/>
</dbReference>
<evidence type="ECO:0000256" key="2">
    <source>
        <dbReference type="ARBA" id="ARBA00020809"/>
    </source>
</evidence>
<sequence length="385" mass="43436">MGDVDESARLWKVNRTIHELVRDRGFLVSDDEIHLDLPTFRATYASESGVVDRNKLNFYTSSRVDPTDQIFVFFTEEKSVGVKTMRKLLGILEEKSIQRGIIVFPGNMTPSARKVIVAMAAQYRLEEFSESDLLVNIVHHTLVPRHDVLSPEEKKILLEKYRLKETQLPRIHNIALLRLSLSPLIRSPPGTPRVAKKAWLQGAFLKSTPIIPRAFLTCRPRASVDARANLGLKSSIVKTTHWPVVVSSLLFDSWFHDTLPPQPYAQHLSQHMNACLGSKWSSTYFFLHREISLSAFAPTAPPRFHLTTRGERDLQSCVMRLPDLASCHPKADSPEDYGLGMPRAGCPSQDAVTHLQRPRITSKLGSPVYPCRMAIRTNDFIAHTG</sequence>
<feature type="domain" description="RNA polymerase subunit H/Rpb5 C-terminal" evidence="6">
    <location>
        <begin position="135"/>
        <end position="172"/>
    </location>
</feature>
<comment type="caution">
    <text evidence="8">The sequence shown here is derived from an EMBL/GenBank/DDBJ whole genome shotgun (WGS) entry which is preliminary data.</text>
</comment>
<proteinExistence type="inferred from homology"/>
<dbReference type="PANTHER" id="PTHR10535">
    <property type="entry name" value="DNA-DIRECTED RNA POLYMERASES I, II, AND III SUBUNIT RPABC1"/>
    <property type="match status" value="1"/>
</dbReference>
<evidence type="ECO:0000256" key="3">
    <source>
        <dbReference type="ARBA" id="ARBA00023163"/>
    </source>
</evidence>
<dbReference type="PANTHER" id="PTHR10535:SF0">
    <property type="entry name" value="DNA-DIRECTED RNA POLYMERASES I, II, AND III SUBUNIT RPABC1"/>
    <property type="match status" value="1"/>
</dbReference>
<dbReference type="Pfam" id="PF03871">
    <property type="entry name" value="RNA_pol_Rpb5_N"/>
    <property type="match status" value="1"/>
</dbReference>
<evidence type="ECO:0000256" key="4">
    <source>
        <dbReference type="ARBA" id="ARBA00023242"/>
    </source>
</evidence>
<keyword evidence="4" id="KW-0539">Nucleus</keyword>
<evidence type="ECO:0000259" key="7">
    <source>
        <dbReference type="Pfam" id="PF03871"/>
    </source>
</evidence>
<dbReference type="InterPro" id="IPR035913">
    <property type="entry name" value="RPB5-like_sf"/>
</dbReference>
<dbReference type="Gene3D" id="3.40.1340.10">
    <property type="entry name" value="RNA polymerase, Rpb5, N-terminal domain"/>
    <property type="match status" value="1"/>
</dbReference>
<dbReference type="AlphaFoldDB" id="A0A9P3PS16"/>
<evidence type="ECO:0000256" key="5">
    <source>
        <dbReference type="ARBA" id="ARBA00025765"/>
    </source>
</evidence>
<comment type="subcellular location">
    <subcellularLocation>
        <location evidence="1">Nucleus</location>
    </subcellularLocation>
</comment>
<dbReference type="GO" id="GO:0003899">
    <property type="term" value="F:DNA-directed RNA polymerase activity"/>
    <property type="evidence" value="ECO:0007669"/>
    <property type="project" value="InterPro"/>
</dbReference>
<keyword evidence="3" id="KW-0804">Transcription</keyword>
<dbReference type="InterPro" id="IPR005571">
    <property type="entry name" value="RNA_pol_Rpb5_N"/>
</dbReference>
<name>A0A9P3PS16_LYOSH</name>